<reference evidence="2 3" key="1">
    <citation type="submission" date="2024-01" db="EMBL/GenBank/DDBJ databases">
        <title>Genome assemblies of Stephania.</title>
        <authorList>
            <person name="Yang L."/>
        </authorList>
    </citation>
    <scope>NUCLEOTIDE SEQUENCE [LARGE SCALE GENOMIC DNA]</scope>
    <source>
        <strain evidence="2">QJT</strain>
        <tissue evidence="2">Leaf</tissue>
    </source>
</reference>
<dbReference type="Proteomes" id="UP001417504">
    <property type="component" value="Unassembled WGS sequence"/>
</dbReference>
<comment type="caution">
    <text evidence="2">The sequence shown here is derived from an EMBL/GenBank/DDBJ whole genome shotgun (WGS) entry which is preliminary data.</text>
</comment>
<name>A0AAP0K5S1_9MAGN</name>
<gene>
    <name evidence="2" type="ORF">Sjap_006406</name>
</gene>
<feature type="compositionally biased region" description="Polar residues" evidence="1">
    <location>
        <begin position="96"/>
        <end position="114"/>
    </location>
</feature>
<evidence type="ECO:0000256" key="1">
    <source>
        <dbReference type="SAM" id="MobiDB-lite"/>
    </source>
</evidence>
<organism evidence="2 3">
    <name type="scientific">Stephania japonica</name>
    <dbReference type="NCBI Taxonomy" id="461633"/>
    <lineage>
        <taxon>Eukaryota</taxon>
        <taxon>Viridiplantae</taxon>
        <taxon>Streptophyta</taxon>
        <taxon>Embryophyta</taxon>
        <taxon>Tracheophyta</taxon>
        <taxon>Spermatophyta</taxon>
        <taxon>Magnoliopsida</taxon>
        <taxon>Ranunculales</taxon>
        <taxon>Menispermaceae</taxon>
        <taxon>Menispermoideae</taxon>
        <taxon>Cissampelideae</taxon>
        <taxon>Stephania</taxon>
    </lineage>
</organism>
<proteinExistence type="predicted"/>
<dbReference type="PANTHER" id="PTHR36562">
    <property type="entry name" value="SERINE/ARGININE REPETITIVE MATRIX 2"/>
    <property type="match status" value="1"/>
</dbReference>
<evidence type="ECO:0000313" key="3">
    <source>
        <dbReference type="Proteomes" id="UP001417504"/>
    </source>
</evidence>
<dbReference type="GO" id="GO:0005634">
    <property type="term" value="C:nucleus"/>
    <property type="evidence" value="ECO:0007669"/>
    <property type="project" value="TreeGrafter"/>
</dbReference>
<sequence length="135" mass="15461">MEKRTAQVEPQGLPRTRTVNLIAFLTWRMLASWYEEQEQSKGKEVLGDYLRDKDKEASQKKMYNGIGLQTPRGAGTNDYIQTNKFIVKPRSGARVETTNSWQGDLQGTAGVNEQPNNDILEHKRQIQLKLLILED</sequence>
<dbReference type="EMBL" id="JBBNAE010000002">
    <property type="protein sequence ID" value="KAK9146503.1"/>
    <property type="molecule type" value="Genomic_DNA"/>
</dbReference>
<dbReference type="AlphaFoldDB" id="A0AAP0K5S1"/>
<keyword evidence="3" id="KW-1185">Reference proteome</keyword>
<feature type="region of interest" description="Disordered" evidence="1">
    <location>
        <begin position="91"/>
        <end position="114"/>
    </location>
</feature>
<protein>
    <submittedName>
        <fullName evidence="2">Uncharacterized protein</fullName>
    </submittedName>
</protein>
<dbReference type="InterPro" id="IPR051372">
    <property type="entry name" value="CWC21"/>
</dbReference>
<dbReference type="PANTHER" id="PTHR36562:SF5">
    <property type="entry name" value="SERINE_ARGININE REPETITIVE MATRIX 2"/>
    <property type="match status" value="1"/>
</dbReference>
<accession>A0AAP0K5S1</accession>
<evidence type="ECO:0000313" key="2">
    <source>
        <dbReference type="EMBL" id="KAK9146503.1"/>
    </source>
</evidence>